<evidence type="ECO:0000313" key="2">
    <source>
        <dbReference type="EMBL" id="QGW76151.1"/>
    </source>
</evidence>
<dbReference type="Proteomes" id="UP000426235">
    <property type="component" value="Chromosome"/>
</dbReference>
<evidence type="ECO:0008006" key="4">
    <source>
        <dbReference type="Google" id="ProtNLM"/>
    </source>
</evidence>
<accession>A0A6I6H223</accession>
<gene>
    <name evidence="2" type="ORF">GPJ81_05505</name>
</gene>
<evidence type="ECO:0000313" key="3">
    <source>
        <dbReference type="Proteomes" id="UP000426235"/>
    </source>
</evidence>
<name>A0A6I6H223_9PSED</name>
<dbReference type="EMBL" id="CP046621">
    <property type="protein sequence ID" value="QGW76151.1"/>
    <property type="molecule type" value="Genomic_DNA"/>
</dbReference>
<feature type="region of interest" description="Disordered" evidence="1">
    <location>
        <begin position="683"/>
        <end position="706"/>
    </location>
</feature>
<evidence type="ECO:0000256" key="1">
    <source>
        <dbReference type="SAM" id="MobiDB-lite"/>
    </source>
</evidence>
<reference evidence="2" key="1">
    <citation type="submission" date="2019-12" db="EMBL/GenBank/DDBJ databases">
        <title>Hybrid Genome Assemblies of two High G+C Isolates from Undergraduate Microbiology Courses.</title>
        <authorList>
            <person name="Ne Ville C.J."/>
            <person name="Enright D."/>
            <person name="Hernandez I."/>
            <person name="Dodsworth J."/>
            <person name="Orwin P.M."/>
        </authorList>
    </citation>
    <scope>NUCLEOTIDE SEQUENCE [LARGE SCALE GENOMIC DNA]</scope>
    <source>
        <strain evidence="2">Neo</strain>
    </source>
</reference>
<proteinExistence type="predicted"/>
<dbReference type="RefSeq" id="WP_157191276.1">
    <property type="nucleotide sequence ID" value="NZ_CP046621.1"/>
</dbReference>
<organism evidence="2 3">
    <name type="scientific">Pseudomonas alkylphenolica</name>
    <dbReference type="NCBI Taxonomy" id="237609"/>
    <lineage>
        <taxon>Bacteria</taxon>
        <taxon>Pseudomonadati</taxon>
        <taxon>Pseudomonadota</taxon>
        <taxon>Gammaproteobacteria</taxon>
        <taxon>Pseudomonadales</taxon>
        <taxon>Pseudomonadaceae</taxon>
        <taxon>Pseudomonas</taxon>
    </lineage>
</organism>
<keyword evidence="3" id="KW-1185">Reference proteome</keyword>
<feature type="compositionally biased region" description="Basic and acidic residues" evidence="1">
    <location>
        <begin position="697"/>
        <end position="706"/>
    </location>
</feature>
<protein>
    <recommendedName>
        <fullName evidence="4">YD repeat-containing protein</fullName>
    </recommendedName>
</protein>
<dbReference type="Gene3D" id="2.180.10.10">
    <property type="entry name" value="RHS repeat-associated core"/>
    <property type="match status" value="1"/>
</dbReference>
<dbReference type="AlphaFoldDB" id="A0A6I6H223"/>
<sequence>MSESIEAIKYSPPTAATAGGIYSQANNFLSVVQSAVDPRTGQFNLAISLPSLLANNLSGPSLAVTWGFSSLSSQRDQGYGLGWSILLSMLVNDGNVPSLRLTSGEQFAIDAEKSNWGVGGELVFSDQKLKVLKVTVLSGERFRVEHKSGEVEILKRAGKTGRYLLDELRSPEGRRLTLDWLSTQDSDMLREIKDETRTLMRVEVAQHEFVVYLTLDDLKETSVRFSLFNDVLESVYLQGIDKPFRFSYESLPVGHEQQLIFPISITGPLGAEDTIDWSQFGHELSEGAPYQWLPRVTGWSHRSGGADSTLYRTYEWLGNSNFLGFGSSVGFIWEDGRDNLYQVNKDYEYSVTEMQQDRTGRVLSTITRTWNRFHLQTLETTVAGDCEVKVETTYGIDPEESWDNQKPSCQLPHDVKTTWINGKTKAERSQQVTYEYDDYGNILHTRYPTGVEERSEYYPVAGEPGKCPRDASGMVRRLKKKTVTPSSLEKINQLVADQADHGKDAQLKAIIEQRGVHGGAPTLSTNYVYVDLPSLIAGEPPFSLVTVEELWDDTNLLEKTSQDYELDAKSPHYGRQTTASTTVGGKTTVTQFDYEFLAARLRTSVTIKGFEANELNSSCTQDERSLITGLTVLELSPAGVKTQYEYDELGRVVHTKIAPDTDFKAERTCNYHLQDSFVEDNAPTIIGADPSKPSVGLEERDATKQRKRSWLDGRGRVVLVQMEDIDNPPENPADPAKFFDVAASVYDALGREKEKTTWDWCAGQTEPLLKLTITTDYDDWGSVKKQVGPTGVISHSLHDPIALRTEQWQESPTGKLSSKQVTFSNVAGSPLREELYDDNGRLVRTTHYTRDGLDRVIEQCVEPTVGAQIKTVFEYDAYSRIIRRTMPDGTAVVWKYLAHSDGDHPESITVEPASAGGKELS</sequence>